<accession>A0AC58I5X7</accession>
<evidence type="ECO:0000313" key="2">
    <source>
        <dbReference type="RefSeq" id="XP_073789631.1"/>
    </source>
</evidence>
<organism evidence="1 2">
    <name type="scientific">Danio rerio</name>
    <name type="common">Zebrafish</name>
    <name type="synonym">Brachydanio rerio</name>
    <dbReference type="NCBI Taxonomy" id="7955"/>
    <lineage>
        <taxon>Eukaryota</taxon>
        <taxon>Metazoa</taxon>
        <taxon>Chordata</taxon>
        <taxon>Craniata</taxon>
        <taxon>Vertebrata</taxon>
        <taxon>Euteleostomi</taxon>
        <taxon>Actinopterygii</taxon>
        <taxon>Neopterygii</taxon>
        <taxon>Teleostei</taxon>
        <taxon>Ostariophysi</taxon>
        <taxon>Cypriniformes</taxon>
        <taxon>Danionidae</taxon>
        <taxon>Danioninae</taxon>
        <taxon>Danio</taxon>
    </lineage>
</organism>
<proteinExistence type="predicted"/>
<sequence>MAIGGNTLKILFGVMIAVLLIYECAAEALNFSEICVDLQFSDGPTHHIRRGSTEMLYKYDSGIDVSLFDFTLVNNITSIPLPYALSSINILEVDMTTGGLTMADIAHGSSEKGATHSWHRTPEHGLTKQAYKAMVPHLAPVLIIGMSLKISQTFDTNLADPNNPTFKDLSGKLESSIDSSYSTYLKGYISKSVKVNAFRPGSVLADYTISTTSNNLDFSTANADLSSSLQAQGIILPADAFAQSDQKDFIMGQVYPLQKLHLKCTQPDFVKGQITWRVNNKDPALDSTMYSLSSDNSTLTVKNITETDSGQYSCFIERTTIPYIQWQNIVIKQRPNINVGNDYRVLPCDGSSFLLKCSVDAGYNIEWVQGETVQDSENGPDGITLNYTTPSENCTEETFTCRLKGLPQLLAYSYSQSRVTVKSTNQSYDCLNKELGIGNITNQTNGFCPNGTKGIIIYRCDLNGWTAIDENCILAIISDLLNLIQTLPVEQIPELMANLSFAAEQNTIIITQSAPIVRVIVEILFKIADLVKAIFIGQPVMKSFLKIVDIALSNDAIATWKKLINGNTTANTNIKLLNAIENISERLINFFQINQTYIQLIRTIVSNSFNVTSTLPNSTTEIVIPQLPEMTTATILIFTTLNNILPTRKISNYNSSTESDQLINGDVVVVKADKPVNNISFVFGITNQSLGNPQCVFWNFDFDAWDSTGCEVKQVGNDSGIITCECNHTTSFSILMSPFDIDRKVLAYITYIGVSISMASLILCLIIEAIVWKSVTSTRGVRNVTSYIRHVCLVNIALSLLIANICFFIEAAISDEDMPTHANRCSPVVFFMHFFYLALFFWMLISGMLLFYMTVMVFSRMSIIIIMIIAFTVGYGAPLLIASITVASTAGPQNYVSKQACWLNWDESRALLAFVIPALTIVAINLVVLVVVLYKILKSGVGAATQPDEKHTFFAVVRCVALLTPLFGLTWGFGIGTMVSRKLGIHVVFTLLNSFQGLFVLLFGTILDSKVRESLRGKLLLEKITSRFTKSTSGGASSSARQETPQKNVNNVSGSNNSSRLTSEGTNGSFSDVDTQL</sequence>
<gene>
    <name evidence="2" type="primary">LOC100535565</name>
</gene>
<name>A0AC58I5X7_DANRE</name>
<keyword evidence="1" id="KW-1185">Reference proteome</keyword>
<evidence type="ECO:0000313" key="1">
    <source>
        <dbReference type="Proteomes" id="UP000000437"/>
    </source>
</evidence>
<reference evidence="2" key="1">
    <citation type="submission" date="2025-08" db="UniProtKB">
        <authorList>
            <consortium name="RefSeq"/>
        </authorList>
    </citation>
    <scope>IDENTIFICATION</scope>
    <source>
        <strain evidence="2">Tuebingen</strain>
        <tissue evidence="2">Fibroblasts and whole tissue</tissue>
    </source>
</reference>
<protein>
    <submittedName>
        <fullName evidence="2">Adhesion G protein-coupled receptor F4-like isoform X1</fullName>
    </submittedName>
</protein>
<dbReference type="RefSeq" id="XP_073789631.1">
    <property type="nucleotide sequence ID" value="XM_073933530.1"/>
</dbReference>
<dbReference type="Proteomes" id="UP000000437">
    <property type="component" value="Chromosome 20"/>
</dbReference>